<dbReference type="RefSeq" id="WP_089751835.1">
    <property type="nucleotide sequence ID" value="NZ_FOOG01000014.1"/>
</dbReference>
<accession>A0A1I2MLY9</accession>
<feature type="chain" id="PRO_5038397891" evidence="1">
    <location>
        <begin position="25"/>
        <end position="265"/>
    </location>
</feature>
<evidence type="ECO:0000256" key="1">
    <source>
        <dbReference type="SAM" id="SignalP"/>
    </source>
</evidence>
<dbReference type="InterPro" id="IPR025548">
    <property type="entry name" value="YfkD"/>
</dbReference>
<feature type="signal peptide" evidence="1">
    <location>
        <begin position="1"/>
        <end position="24"/>
    </location>
</feature>
<dbReference type="EMBL" id="FOOG01000014">
    <property type="protein sequence ID" value="SFF92555.1"/>
    <property type="molecule type" value="Genomic_DNA"/>
</dbReference>
<name>A0A1I2MLY9_9BACI</name>
<dbReference type="OrthoDB" id="2690238at2"/>
<gene>
    <name evidence="2" type="ORF">SAMN05216353_11424</name>
</gene>
<proteinExistence type="predicted"/>
<keyword evidence="1" id="KW-0732">Signal</keyword>
<protein>
    <submittedName>
        <fullName evidence="2">YfkD-like protein</fullName>
    </submittedName>
</protein>
<dbReference type="Proteomes" id="UP000198897">
    <property type="component" value="Unassembled WGS sequence"/>
</dbReference>
<evidence type="ECO:0000313" key="2">
    <source>
        <dbReference type="EMBL" id="SFF92555.1"/>
    </source>
</evidence>
<dbReference type="AlphaFoldDB" id="A0A1I2MLY9"/>
<organism evidence="2 3">
    <name type="scientific">Halobacillus alkaliphilus</name>
    <dbReference type="NCBI Taxonomy" id="396056"/>
    <lineage>
        <taxon>Bacteria</taxon>
        <taxon>Bacillati</taxon>
        <taxon>Bacillota</taxon>
        <taxon>Bacilli</taxon>
        <taxon>Bacillales</taxon>
        <taxon>Bacillaceae</taxon>
        <taxon>Halobacillus</taxon>
    </lineage>
</organism>
<dbReference type="PROSITE" id="PS51257">
    <property type="entry name" value="PROKAR_LIPOPROTEIN"/>
    <property type="match status" value="1"/>
</dbReference>
<reference evidence="3" key="1">
    <citation type="submission" date="2016-10" db="EMBL/GenBank/DDBJ databases">
        <authorList>
            <person name="Varghese N."/>
            <person name="Submissions S."/>
        </authorList>
    </citation>
    <scope>NUCLEOTIDE SEQUENCE [LARGE SCALE GENOMIC DNA]</scope>
    <source>
        <strain evidence="3">FP5</strain>
    </source>
</reference>
<evidence type="ECO:0000313" key="3">
    <source>
        <dbReference type="Proteomes" id="UP000198897"/>
    </source>
</evidence>
<keyword evidence="3" id="KW-1185">Reference proteome</keyword>
<sequence length="265" mass="29835">MEVRKIFLTAAVVWLMGACLSGTAVEAKQEDRKDTDVPGHVVNISENNTYTNKNGEDRKLKEENRTHELLRDTNVKINNPKLIEMFNETSITPSPFAIGYRGEIFLGRWPLAYNSKETAVNWKYQKINENELNNVSGPQTEKLSYEQIAEKQVQGGLTTQTSHSDQLREMILLEAQKNTELPLAYQTVIGRGTTHSKAYDVAVDYKGVLEAYAPALKETGEAAFGDVYIQLKGSDKKVIIKNVTKQEIGAWIPVENRISFRLIAE</sequence>
<dbReference type="Pfam" id="PF14167">
    <property type="entry name" value="YfkD"/>
    <property type="match status" value="1"/>
</dbReference>